<dbReference type="InterPro" id="IPR013783">
    <property type="entry name" value="Ig-like_fold"/>
</dbReference>
<accession>A0A5C6V1U6</accession>
<sequence>MIFANPTFLYALGFLAVPIIIHFFSFRIPKKIVFTNLELLKEIKEEKKSIQRIKNWLLLILRCLALACIILAFAEPTLPASQDQAGNLPIAIYIDNSFSVSEGNIEDNKLQLAKNLALDVIREFPSTQKFIVSDNCSEFPRELGGTEASDYINGISPCAKVGSWDKITDIQTKNPQLQSLFVFSDFQKSTFSSDVDFTDSTTVYLNKLGKNPTPNLSVDSIAINTPTILVNNEFAMEVFISNHSGEAIENLPVYISLDGKSKAPVSISIEAGATNAARFQMIIPKAGIVKGKVYINDNPVVFDNNLFFTLNVEQTKRITFLGAEKSKPIEALFNEDPEFIYQSVNPKQIDLNIFEDYEQTIIIGGISEISSGVQKALQQFVFSGGVLIVAPNANSDFNAFKQLVENLQLGSASEMSAQGLEVSKLNLRSSFLQSLFKASPDRIKPISVKSHYRFNPNFSGEVLLSAENNEVVLSQHPIGAGNIFVFPFNISPENSNFPNHGLFAPLFLKATQYAGGNKPSYYNIGKDKEVLINIPAEIIGDLTIVNGDQALIPAYQKTGRKVKVFLDRLPLMSGHYELKDQEKVLGQFSMNLNRVESQLAHYSEAELKEITFDNNWIKILEFDAAQKSVAITESLQLKDYPLWPIFIGLGILFLLTEMLWIRWQNRQLSK</sequence>
<dbReference type="Proteomes" id="UP000321168">
    <property type="component" value="Unassembled WGS sequence"/>
</dbReference>
<name>A0A5C6V1U6_9FLAO</name>
<protein>
    <recommendedName>
        <fullName evidence="2">Aerotolerance regulator N-terminal domain-containing protein</fullName>
    </recommendedName>
</protein>
<dbReference type="InterPro" id="IPR024163">
    <property type="entry name" value="Aerotolerance_reg_N"/>
</dbReference>
<dbReference type="Pfam" id="PF07584">
    <property type="entry name" value="BatA"/>
    <property type="match status" value="1"/>
</dbReference>
<evidence type="ECO:0000259" key="2">
    <source>
        <dbReference type="Pfam" id="PF07584"/>
    </source>
</evidence>
<feature type="domain" description="Aerotolerance regulator N-terminal" evidence="2">
    <location>
        <begin position="1"/>
        <end position="76"/>
    </location>
</feature>
<keyword evidence="4" id="KW-1185">Reference proteome</keyword>
<feature type="transmembrane region" description="Helical" evidence="1">
    <location>
        <begin position="56"/>
        <end position="74"/>
    </location>
</feature>
<organism evidence="3 4">
    <name type="scientific">Luteibaculum oceani</name>
    <dbReference type="NCBI Taxonomy" id="1294296"/>
    <lineage>
        <taxon>Bacteria</taxon>
        <taxon>Pseudomonadati</taxon>
        <taxon>Bacteroidota</taxon>
        <taxon>Flavobacteriia</taxon>
        <taxon>Flavobacteriales</taxon>
        <taxon>Luteibaculaceae</taxon>
        <taxon>Luteibaculum</taxon>
    </lineage>
</organism>
<dbReference type="SUPFAM" id="SSF52317">
    <property type="entry name" value="Class I glutamine amidotransferase-like"/>
    <property type="match status" value="1"/>
</dbReference>
<dbReference type="EMBL" id="VORB01000006">
    <property type="protein sequence ID" value="TXC78661.1"/>
    <property type="molecule type" value="Genomic_DNA"/>
</dbReference>
<keyword evidence="1" id="KW-1133">Transmembrane helix</keyword>
<dbReference type="InterPro" id="IPR011933">
    <property type="entry name" value="Double_TM_dom"/>
</dbReference>
<gene>
    <name evidence="3" type="ORF">FRX97_08055</name>
</gene>
<feature type="transmembrane region" description="Helical" evidence="1">
    <location>
        <begin position="642"/>
        <end position="661"/>
    </location>
</feature>
<comment type="caution">
    <text evidence="3">The sequence shown here is derived from an EMBL/GenBank/DDBJ whole genome shotgun (WGS) entry which is preliminary data.</text>
</comment>
<proteinExistence type="predicted"/>
<evidence type="ECO:0000313" key="4">
    <source>
        <dbReference type="Proteomes" id="UP000321168"/>
    </source>
</evidence>
<dbReference type="PANTHER" id="PTHR37464:SF1">
    <property type="entry name" value="BLL2463 PROTEIN"/>
    <property type="match status" value="1"/>
</dbReference>
<dbReference type="NCBIfam" id="TIGR02226">
    <property type="entry name" value="two_anch"/>
    <property type="match status" value="1"/>
</dbReference>
<dbReference type="OrthoDB" id="9810200at2"/>
<keyword evidence="1" id="KW-0812">Transmembrane</keyword>
<keyword evidence="1" id="KW-0472">Membrane</keyword>
<dbReference type="InterPro" id="IPR029062">
    <property type="entry name" value="Class_I_gatase-like"/>
</dbReference>
<evidence type="ECO:0000256" key="1">
    <source>
        <dbReference type="SAM" id="Phobius"/>
    </source>
</evidence>
<dbReference type="PANTHER" id="PTHR37464">
    <property type="entry name" value="BLL2463 PROTEIN"/>
    <property type="match status" value="1"/>
</dbReference>
<evidence type="ECO:0000313" key="3">
    <source>
        <dbReference type="EMBL" id="TXC78661.1"/>
    </source>
</evidence>
<dbReference type="AlphaFoldDB" id="A0A5C6V1U6"/>
<feature type="transmembrane region" description="Helical" evidence="1">
    <location>
        <begin position="6"/>
        <end position="26"/>
    </location>
</feature>
<dbReference type="Gene3D" id="2.60.40.10">
    <property type="entry name" value="Immunoglobulins"/>
    <property type="match status" value="1"/>
</dbReference>
<reference evidence="3 4" key="1">
    <citation type="submission" date="2019-08" db="EMBL/GenBank/DDBJ databases">
        <title>Genome of Luteibaculum oceani JCM 18817.</title>
        <authorList>
            <person name="Bowman J.P."/>
        </authorList>
    </citation>
    <scope>NUCLEOTIDE SEQUENCE [LARGE SCALE GENOMIC DNA]</scope>
    <source>
        <strain evidence="3 4">JCM 18817</strain>
    </source>
</reference>
<dbReference type="RefSeq" id="WP_147014688.1">
    <property type="nucleotide sequence ID" value="NZ_VORB01000006.1"/>
</dbReference>